<dbReference type="InterPro" id="IPR011992">
    <property type="entry name" value="EF-hand-dom_pair"/>
</dbReference>
<reference evidence="6" key="1">
    <citation type="submission" date="2017-10" db="EMBL/GenBank/DDBJ databases">
        <title>Rapid genome shrinkage in a self-fertile nematode reveals novel sperm competition proteins.</title>
        <authorList>
            <person name="Yin D."/>
            <person name="Schwarz E.M."/>
            <person name="Thomas C.G."/>
            <person name="Felde R.L."/>
            <person name="Korf I.F."/>
            <person name="Cutter A.D."/>
            <person name="Schartner C.M."/>
            <person name="Ralston E.J."/>
            <person name="Meyer B.J."/>
            <person name="Haag E.S."/>
        </authorList>
    </citation>
    <scope>NUCLEOTIDE SEQUENCE [LARGE SCALE GENOMIC DNA]</scope>
    <source>
        <strain evidence="6">JU1422</strain>
    </source>
</reference>
<protein>
    <recommendedName>
        <fullName evidence="4">EF-hand domain-containing protein</fullName>
    </recommendedName>
</protein>
<dbReference type="GO" id="GO:0005509">
    <property type="term" value="F:calcium ion binding"/>
    <property type="evidence" value="ECO:0007669"/>
    <property type="project" value="InterPro"/>
</dbReference>
<dbReference type="STRING" id="1611254.A0A2G5TM21"/>
<evidence type="ECO:0000313" key="6">
    <source>
        <dbReference type="Proteomes" id="UP000230233"/>
    </source>
</evidence>
<dbReference type="InterPro" id="IPR050230">
    <property type="entry name" value="CALM/Myosin/TropC-like"/>
</dbReference>
<dbReference type="CDD" id="cd00051">
    <property type="entry name" value="EFh"/>
    <property type="match status" value="1"/>
</dbReference>
<comment type="caution">
    <text evidence="5">The sequence shown here is derived from an EMBL/GenBank/DDBJ whole genome shotgun (WGS) entry which is preliminary data.</text>
</comment>
<dbReference type="InterPro" id="IPR018247">
    <property type="entry name" value="EF_Hand_1_Ca_BS"/>
</dbReference>
<dbReference type="PANTHER" id="PTHR23048">
    <property type="entry name" value="MYOSIN LIGHT CHAIN 1, 3"/>
    <property type="match status" value="1"/>
</dbReference>
<dbReference type="InterPro" id="IPR002048">
    <property type="entry name" value="EF_hand_dom"/>
</dbReference>
<feature type="domain" description="EF-hand" evidence="4">
    <location>
        <begin position="32"/>
        <end position="67"/>
    </location>
</feature>
<keyword evidence="2" id="KW-0106">Calcium</keyword>
<dbReference type="AlphaFoldDB" id="A0A2G5TM21"/>
<sequence>MDISDDEDLLAIEEEEEDESQKEEVDSVIVEDIRRRLFDVFKMFDEDCDGLIETDEIGHVLRSFGLNPSQTELQLVSEQTAKKNGRVSFEDLLQRVVSAIQNEEWKDDTPKQIHAAFQVITSNNYVQKDTLLQLLTSIGEPLTAQEVKQFLNHVSIRGNGDIDWVAYVKDTCEMIASRD</sequence>
<dbReference type="Pfam" id="PF13499">
    <property type="entry name" value="EF-hand_7"/>
    <property type="match status" value="1"/>
</dbReference>
<dbReference type="Proteomes" id="UP000230233">
    <property type="component" value="Chromosome V"/>
</dbReference>
<proteinExistence type="predicted"/>
<dbReference type="EMBL" id="PDUG01000005">
    <property type="protein sequence ID" value="PIC28335.1"/>
    <property type="molecule type" value="Genomic_DNA"/>
</dbReference>
<feature type="compositionally biased region" description="Acidic residues" evidence="3">
    <location>
        <begin position="1"/>
        <end position="21"/>
    </location>
</feature>
<organism evidence="5 6">
    <name type="scientific">Caenorhabditis nigoni</name>
    <dbReference type="NCBI Taxonomy" id="1611254"/>
    <lineage>
        <taxon>Eukaryota</taxon>
        <taxon>Metazoa</taxon>
        <taxon>Ecdysozoa</taxon>
        <taxon>Nematoda</taxon>
        <taxon>Chromadorea</taxon>
        <taxon>Rhabditida</taxon>
        <taxon>Rhabditina</taxon>
        <taxon>Rhabditomorpha</taxon>
        <taxon>Rhabditoidea</taxon>
        <taxon>Rhabditidae</taxon>
        <taxon>Peloderinae</taxon>
        <taxon>Caenorhabditis</taxon>
    </lineage>
</organism>
<evidence type="ECO:0000256" key="1">
    <source>
        <dbReference type="ARBA" id="ARBA00022737"/>
    </source>
</evidence>
<feature type="region of interest" description="Disordered" evidence="3">
    <location>
        <begin position="1"/>
        <end position="24"/>
    </location>
</feature>
<dbReference type="SUPFAM" id="SSF47473">
    <property type="entry name" value="EF-hand"/>
    <property type="match status" value="1"/>
</dbReference>
<accession>A0A2G5TM21</accession>
<name>A0A2G5TM21_9PELO</name>
<gene>
    <name evidence="5" type="primary">Cni-cal-7</name>
    <name evidence="5" type="synonym">Cnig_chr_V.g20289</name>
    <name evidence="5" type="ORF">B9Z55_020289</name>
</gene>
<dbReference type="PANTHER" id="PTHR23048:SF0">
    <property type="entry name" value="CALMODULIN LIKE 3"/>
    <property type="match status" value="1"/>
</dbReference>
<evidence type="ECO:0000256" key="3">
    <source>
        <dbReference type="SAM" id="MobiDB-lite"/>
    </source>
</evidence>
<evidence type="ECO:0000259" key="4">
    <source>
        <dbReference type="PROSITE" id="PS50222"/>
    </source>
</evidence>
<dbReference type="OrthoDB" id="26525at2759"/>
<evidence type="ECO:0000256" key="2">
    <source>
        <dbReference type="ARBA" id="ARBA00022837"/>
    </source>
</evidence>
<evidence type="ECO:0000313" key="5">
    <source>
        <dbReference type="EMBL" id="PIC28335.1"/>
    </source>
</evidence>
<keyword evidence="1" id="KW-0677">Repeat</keyword>
<dbReference type="GO" id="GO:0016460">
    <property type="term" value="C:myosin II complex"/>
    <property type="evidence" value="ECO:0007669"/>
    <property type="project" value="TreeGrafter"/>
</dbReference>
<dbReference type="FunFam" id="1.10.238.10:FF:000001">
    <property type="entry name" value="Calmodulin 1"/>
    <property type="match status" value="1"/>
</dbReference>
<dbReference type="PROSITE" id="PS50222">
    <property type="entry name" value="EF_HAND_2"/>
    <property type="match status" value="1"/>
</dbReference>
<dbReference type="Gene3D" id="1.10.238.10">
    <property type="entry name" value="EF-hand"/>
    <property type="match status" value="2"/>
</dbReference>
<keyword evidence="6" id="KW-1185">Reference proteome</keyword>
<dbReference type="PROSITE" id="PS00018">
    <property type="entry name" value="EF_HAND_1"/>
    <property type="match status" value="1"/>
</dbReference>